<sequence>MLQEVRLQDTTGLIFDYTPIKEPFLCNKVRLQDTTGLIFDYTPIKEPFLCNRAYGTIVKYVLLDVNEVVRSRFGDVSKRYSQGTELVEPPGAINTYYSSFTYSDAKFYQLTTSDSEQRWSKGKVPILGDFLLASLIDDFNFCYSGCTLERLKIEQSKRKSRNKGKKEKSFSNSLLGHHSKLWSPFVCGFLIKDAHLNVLKIEQSKRKSENKMDAPNWPNTWSFAMLAKCAKSPTRAPKASSGKVHAGHINVETSGDVLLVAWRRGTEEAGYGDTVTTPAAPTRPVTDEVVQVQVERVPSNPDTPADDTPSTPTDKEWLAWMGNTIMELKAYIYSCTPMHFRPQSPLSRIIGLIPGCPPSIPPAVL</sequence>
<evidence type="ECO:0000313" key="2">
    <source>
        <dbReference type="Proteomes" id="UP001420932"/>
    </source>
</evidence>
<dbReference type="EMBL" id="JBBNAF010000007">
    <property type="protein sequence ID" value="KAK9128768.1"/>
    <property type="molecule type" value="Genomic_DNA"/>
</dbReference>
<organism evidence="1 2">
    <name type="scientific">Stephania yunnanensis</name>
    <dbReference type="NCBI Taxonomy" id="152371"/>
    <lineage>
        <taxon>Eukaryota</taxon>
        <taxon>Viridiplantae</taxon>
        <taxon>Streptophyta</taxon>
        <taxon>Embryophyta</taxon>
        <taxon>Tracheophyta</taxon>
        <taxon>Spermatophyta</taxon>
        <taxon>Magnoliopsida</taxon>
        <taxon>Ranunculales</taxon>
        <taxon>Menispermaceae</taxon>
        <taxon>Menispermoideae</taxon>
        <taxon>Cissampelideae</taxon>
        <taxon>Stephania</taxon>
    </lineage>
</organism>
<evidence type="ECO:0000313" key="1">
    <source>
        <dbReference type="EMBL" id="KAK9128768.1"/>
    </source>
</evidence>
<gene>
    <name evidence="1" type="ORF">Syun_017565</name>
</gene>
<protein>
    <submittedName>
        <fullName evidence="1">Uncharacterized protein</fullName>
    </submittedName>
</protein>
<proteinExistence type="predicted"/>
<dbReference type="Proteomes" id="UP001420932">
    <property type="component" value="Unassembled WGS sequence"/>
</dbReference>
<reference evidence="1 2" key="1">
    <citation type="submission" date="2024-01" db="EMBL/GenBank/DDBJ databases">
        <title>Genome assemblies of Stephania.</title>
        <authorList>
            <person name="Yang L."/>
        </authorList>
    </citation>
    <scope>NUCLEOTIDE SEQUENCE [LARGE SCALE GENOMIC DNA]</scope>
    <source>
        <strain evidence="1">YNDBR</strain>
        <tissue evidence="1">Leaf</tissue>
    </source>
</reference>
<dbReference type="AlphaFoldDB" id="A0AAP0P363"/>
<keyword evidence="2" id="KW-1185">Reference proteome</keyword>
<accession>A0AAP0P363</accession>
<name>A0AAP0P363_9MAGN</name>
<comment type="caution">
    <text evidence="1">The sequence shown here is derived from an EMBL/GenBank/DDBJ whole genome shotgun (WGS) entry which is preliminary data.</text>
</comment>